<sequence length="253" mass="29010">MESVLNTIKKFTRDVIAKAEAERQDSVVNEKSKIHLIDILFDNKLSGETLNDQINTFILAGHDTVAQAMGFTLYELSRRSAVQQKLLEEIQSIAGKDPNADITYKDLQEMKYLEAVVKESMRLHVIVPVIERKISHDIQHNGIRYPKDTTFMFNIDGIHKSEKYFANPKEYNPNRFMPENAHLILKNTFVPFSVGPRDCIGKLYAMLEIKFFVAKCIQKFELLPVENHNLKMLGEIVNKSITGTPVIFKERPA</sequence>
<evidence type="ECO:0000313" key="2">
    <source>
        <dbReference type="Proteomes" id="UP001056778"/>
    </source>
</evidence>
<gene>
    <name evidence="1" type="ORF">MML48_1g02380</name>
</gene>
<accession>A0ACB9TWB8</accession>
<keyword evidence="2" id="KW-1185">Reference proteome</keyword>
<dbReference type="EMBL" id="CM043015">
    <property type="protein sequence ID" value="KAI4471057.1"/>
    <property type="molecule type" value="Genomic_DNA"/>
</dbReference>
<reference evidence="1" key="1">
    <citation type="submission" date="2022-04" db="EMBL/GenBank/DDBJ databases">
        <title>Chromosome-scale genome assembly of Holotrichia oblita Faldermann.</title>
        <authorList>
            <person name="Rongchong L."/>
        </authorList>
    </citation>
    <scope>NUCLEOTIDE SEQUENCE</scope>
    <source>
        <strain evidence="1">81SQS9</strain>
    </source>
</reference>
<protein>
    <submittedName>
        <fullName evidence="1">Cytochrome p450 family 4</fullName>
    </submittedName>
</protein>
<comment type="caution">
    <text evidence="1">The sequence shown here is derived from an EMBL/GenBank/DDBJ whole genome shotgun (WGS) entry which is preliminary data.</text>
</comment>
<proteinExistence type="predicted"/>
<dbReference type="Proteomes" id="UP001056778">
    <property type="component" value="Chromosome 1"/>
</dbReference>
<evidence type="ECO:0000313" key="1">
    <source>
        <dbReference type="EMBL" id="KAI4471057.1"/>
    </source>
</evidence>
<organism evidence="1 2">
    <name type="scientific">Holotrichia oblita</name>
    <name type="common">Chafer beetle</name>
    <dbReference type="NCBI Taxonomy" id="644536"/>
    <lineage>
        <taxon>Eukaryota</taxon>
        <taxon>Metazoa</taxon>
        <taxon>Ecdysozoa</taxon>
        <taxon>Arthropoda</taxon>
        <taxon>Hexapoda</taxon>
        <taxon>Insecta</taxon>
        <taxon>Pterygota</taxon>
        <taxon>Neoptera</taxon>
        <taxon>Endopterygota</taxon>
        <taxon>Coleoptera</taxon>
        <taxon>Polyphaga</taxon>
        <taxon>Scarabaeiformia</taxon>
        <taxon>Scarabaeidae</taxon>
        <taxon>Melolonthinae</taxon>
        <taxon>Holotrichia</taxon>
    </lineage>
</organism>
<name>A0ACB9TWB8_HOLOL</name>